<name>A0A9Q3HIZ1_9BASI</name>
<dbReference type="EMBL" id="AVOT02017830">
    <property type="protein sequence ID" value="MBW0504264.1"/>
    <property type="molecule type" value="Genomic_DNA"/>
</dbReference>
<dbReference type="AlphaFoldDB" id="A0A9Q3HIZ1"/>
<accession>A0A9Q3HIZ1</accession>
<proteinExistence type="predicted"/>
<organism evidence="1 2">
    <name type="scientific">Austropuccinia psidii MF-1</name>
    <dbReference type="NCBI Taxonomy" id="1389203"/>
    <lineage>
        <taxon>Eukaryota</taxon>
        <taxon>Fungi</taxon>
        <taxon>Dikarya</taxon>
        <taxon>Basidiomycota</taxon>
        <taxon>Pucciniomycotina</taxon>
        <taxon>Pucciniomycetes</taxon>
        <taxon>Pucciniales</taxon>
        <taxon>Sphaerophragmiaceae</taxon>
        <taxon>Austropuccinia</taxon>
    </lineage>
</organism>
<evidence type="ECO:0000313" key="2">
    <source>
        <dbReference type="Proteomes" id="UP000765509"/>
    </source>
</evidence>
<reference evidence="1" key="1">
    <citation type="submission" date="2021-03" db="EMBL/GenBank/DDBJ databases">
        <title>Draft genome sequence of rust myrtle Austropuccinia psidii MF-1, a brazilian biotype.</title>
        <authorList>
            <person name="Quecine M.C."/>
            <person name="Pachon D.M.R."/>
            <person name="Bonatelli M.L."/>
            <person name="Correr F.H."/>
            <person name="Franceschini L.M."/>
            <person name="Leite T.F."/>
            <person name="Margarido G.R.A."/>
            <person name="Almeida C.A."/>
            <person name="Ferrarezi J.A."/>
            <person name="Labate C.A."/>
        </authorList>
    </citation>
    <scope>NUCLEOTIDE SEQUENCE</scope>
    <source>
        <strain evidence="1">MF-1</strain>
    </source>
</reference>
<sequence>MELIDYIDGLFIDVPRIPDYWITARLNKSFKGHASIWYTEMKAIHCRRSRSWWKNQIIQKYRNGTWIWQRTISFENYKYSVDKDPYEWCLSQSKIIKAIDPQTKNSDGNQKLLTQILGELEHAVKCRCNPNCTLDDFANTLQDAKKKVYAIGKVLEEESPTKDSESESVGYAIREQFDDGQDPREELIVEYQEEKSPKIQDIQLKEGMPQETEDKNLCKHTQISRTLLVTLT</sequence>
<protein>
    <submittedName>
        <fullName evidence="1">Uncharacterized protein</fullName>
    </submittedName>
</protein>
<keyword evidence="2" id="KW-1185">Reference proteome</keyword>
<comment type="caution">
    <text evidence="1">The sequence shown here is derived from an EMBL/GenBank/DDBJ whole genome shotgun (WGS) entry which is preliminary data.</text>
</comment>
<evidence type="ECO:0000313" key="1">
    <source>
        <dbReference type="EMBL" id="MBW0504264.1"/>
    </source>
</evidence>
<gene>
    <name evidence="1" type="ORF">O181_043979</name>
</gene>
<dbReference type="Proteomes" id="UP000765509">
    <property type="component" value="Unassembled WGS sequence"/>
</dbReference>